<dbReference type="GO" id="GO:0016020">
    <property type="term" value="C:membrane"/>
    <property type="evidence" value="ECO:0007669"/>
    <property type="project" value="UniProtKB-SubCell"/>
</dbReference>
<comment type="subcellular location">
    <subcellularLocation>
        <location evidence="1 6">Membrane</location>
        <topology evidence="1 6">Multi-pass membrane protein</topology>
    </subcellularLocation>
</comment>
<organism evidence="8">
    <name type="scientific">Aplanochytrium stocchinoi</name>
    <dbReference type="NCBI Taxonomy" id="215587"/>
    <lineage>
        <taxon>Eukaryota</taxon>
        <taxon>Sar</taxon>
        <taxon>Stramenopiles</taxon>
        <taxon>Bigyra</taxon>
        <taxon>Labyrinthulomycetes</taxon>
        <taxon>Thraustochytrida</taxon>
        <taxon>Thraustochytriidae</taxon>
        <taxon>Aplanochytrium</taxon>
    </lineage>
</organism>
<keyword evidence="3 7" id="KW-0812">Transmembrane</keyword>
<dbReference type="EMBL" id="HBIN01023080">
    <property type="protein sequence ID" value="CAE0447792.1"/>
    <property type="molecule type" value="Transcribed_RNA"/>
</dbReference>
<evidence type="ECO:0000256" key="1">
    <source>
        <dbReference type="ARBA" id="ARBA00004141"/>
    </source>
</evidence>
<keyword evidence="4 7" id="KW-1133">Transmembrane helix</keyword>
<dbReference type="PANTHER" id="PTHR12300">
    <property type="entry name" value="HVA22-LIKE PROTEINS"/>
    <property type="match status" value="1"/>
</dbReference>
<evidence type="ECO:0000256" key="7">
    <source>
        <dbReference type="SAM" id="Phobius"/>
    </source>
</evidence>
<proteinExistence type="inferred from homology"/>
<evidence type="ECO:0000256" key="3">
    <source>
        <dbReference type="ARBA" id="ARBA00022692"/>
    </source>
</evidence>
<dbReference type="Pfam" id="PF03134">
    <property type="entry name" value="TB2_DP1_HVA22"/>
    <property type="match status" value="1"/>
</dbReference>
<gene>
    <name evidence="8" type="ORF">ASTO00021_LOCUS17755</name>
</gene>
<dbReference type="InterPro" id="IPR004345">
    <property type="entry name" value="TB2_DP1_HVA22"/>
</dbReference>
<dbReference type="AlphaFoldDB" id="A0A7S3V2J5"/>
<comment type="similarity">
    <text evidence="2 6">Belongs to the DP1 family.</text>
</comment>
<feature type="transmembrane region" description="Helical" evidence="7">
    <location>
        <begin position="165"/>
        <end position="186"/>
    </location>
</feature>
<feature type="transmembrane region" description="Helical" evidence="7">
    <location>
        <begin position="73"/>
        <end position="92"/>
    </location>
</feature>
<keyword evidence="5 7" id="KW-0472">Membrane</keyword>
<protein>
    <recommendedName>
        <fullName evidence="9">Receptor expression-enhancing protein</fullName>
    </recommendedName>
</protein>
<evidence type="ECO:0000256" key="5">
    <source>
        <dbReference type="ARBA" id="ARBA00023136"/>
    </source>
</evidence>
<evidence type="ECO:0008006" key="9">
    <source>
        <dbReference type="Google" id="ProtNLM"/>
    </source>
</evidence>
<name>A0A7S3V2J5_9STRA</name>
<evidence type="ECO:0000256" key="6">
    <source>
        <dbReference type="RuleBase" id="RU362006"/>
    </source>
</evidence>
<sequence>MAMDMEDLKDQFNDAVKAVTDSLKGLDVDSLKDIKIPASKEEVLEITEKYDKKFDGVPFLDELVEQTQIPKSILVGVIGVASLLFTIVSFNVKFLGVFTTNLIGYAYPAYASIKAINSEQKDDDTKWLTYWVVYSYFFLFEMLVLGPVAQVSAFGRTYFLAKVAALTWCQFGGGATILYNLVVYPLTHTFFKTKEKIEDYLGQFEEYNNSAYMKRAATKEDEDEN</sequence>
<reference evidence="8" key="1">
    <citation type="submission" date="2021-01" db="EMBL/GenBank/DDBJ databases">
        <authorList>
            <person name="Corre E."/>
            <person name="Pelletier E."/>
            <person name="Niang G."/>
            <person name="Scheremetjew M."/>
            <person name="Finn R."/>
            <person name="Kale V."/>
            <person name="Holt S."/>
            <person name="Cochrane G."/>
            <person name="Meng A."/>
            <person name="Brown T."/>
            <person name="Cohen L."/>
        </authorList>
    </citation>
    <scope>NUCLEOTIDE SEQUENCE</scope>
    <source>
        <strain evidence="8">GSBS06</strain>
    </source>
</reference>
<evidence type="ECO:0000313" key="8">
    <source>
        <dbReference type="EMBL" id="CAE0447792.1"/>
    </source>
</evidence>
<dbReference type="PANTHER" id="PTHR12300:SF161">
    <property type="entry name" value="RECEPTOR EXPRESSION-ENHANCING PROTEIN"/>
    <property type="match status" value="1"/>
</dbReference>
<accession>A0A7S3V2J5</accession>
<evidence type="ECO:0000256" key="2">
    <source>
        <dbReference type="ARBA" id="ARBA00008573"/>
    </source>
</evidence>
<evidence type="ECO:0000256" key="4">
    <source>
        <dbReference type="ARBA" id="ARBA00022989"/>
    </source>
</evidence>
<feature type="transmembrane region" description="Helical" evidence="7">
    <location>
        <begin position="128"/>
        <end position="145"/>
    </location>
</feature>